<feature type="compositionally biased region" description="Polar residues" evidence="1">
    <location>
        <begin position="87"/>
        <end position="99"/>
    </location>
</feature>
<sequence>MLRHQISRSEREIRMRGVMHGDPHLNNMSRNAELRRVLIIDFHRSKTDPRPRQKRPAAPLPLKKRSFDQVGMPKRTSHKWTEDDVSTTEGSNVQGNGGA</sequence>
<keyword evidence="3" id="KW-1185">Reference proteome</keyword>
<feature type="region of interest" description="Disordered" evidence="1">
    <location>
        <begin position="1"/>
        <end position="27"/>
    </location>
</feature>
<protein>
    <submittedName>
        <fullName evidence="2">Uncharacterized protein</fullName>
    </submittedName>
</protein>
<evidence type="ECO:0000256" key="1">
    <source>
        <dbReference type="SAM" id="MobiDB-lite"/>
    </source>
</evidence>
<dbReference type="STRING" id="1658174.A0A1J9Q2U8"/>
<organism evidence="2 3">
    <name type="scientific">Blastomyces percursus</name>
    <dbReference type="NCBI Taxonomy" id="1658174"/>
    <lineage>
        <taxon>Eukaryota</taxon>
        <taxon>Fungi</taxon>
        <taxon>Dikarya</taxon>
        <taxon>Ascomycota</taxon>
        <taxon>Pezizomycotina</taxon>
        <taxon>Eurotiomycetes</taxon>
        <taxon>Eurotiomycetidae</taxon>
        <taxon>Onygenales</taxon>
        <taxon>Ajellomycetaceae</taxon>
        <taxon>Blastomyces</taxon>
    </lineage>
</organism>
<reference evidence="2 3" key="1">
    <citation type="submission" date="2015-08" db="EMBL/GenBank/DDBJ databases">
        <title>Emmonsia species relationships and genome sequence.</title>
        <authorList>
            <person name="Cuomo C.A."/>
            <person name="Schwartz I.S."/>
            <person name="Kenyon C."/>
            <person name="De Hoog G.S."/>
            <person name="Govender N.P."/>
            <person name="Botha A."/>
            <person name="Moreno L."/>
            <person name="De Vries M."/>
            <person name="Munoz J.F."/>
            <person name="Stielow J.B."/>
        </authorList>
    </citation>
    <scope>NUCLEOTIDE SEQUENCE [LARGE SCALE GENOMIC DNA]</scope>
    <source>
        <strain evidence="2 3">EI222</strain>
    </source>
</reference>
<feature type="region of interest" description="Disordered" evidence="1">
    <location>
        <begin position="43"/>
        <end position="99"/>
    </location>
</feature>
<dbReference type="EMBL" id="LGTZ01000943">
    <property type="protein sequence ID" value="OJD22848.1"/>
    <property type="molecule type" value="Genomic_DNA"/>
</dbReference>
<evidence type="ECO:0000313" key="3">
    <source>
        <dbReference type="Proteomes" id="UP000242791"/>
    </source>
</evidence>
<dbReference type="VEuPathDB" id="FungiDB:ACJ73_05799"/>
<gene>
    <name evidence="2" type="ORF">ACJ73_05799</name>
</gene>
<comment type="caution">
    <text evidence="2">The sequence shown here is derived from an EMBL/GenBank/DDBJ whole genome shotgun (WGS) entry which is preliminary data.</text>
</comment>
<dbReference type="OrthoDB" id="2156052at2759"/>
<name>A0A1J9Q2U8_9EURO</name>
<feature type="compositionally biased region" description="Basic and acidic residues" evidence="1">
    <location>
        <begin position="7"/>
        <end position="23"/>
    </location>
</feature>
<dbReference type="AlphaFoldDB" id="A0A1J9Q2U8"/>
<dbReference type="Proteomes" id="UP000242791">
    <property type="component" value="Unassembled WGS sequence"/>
</dbReference>
<proteinExistence type="predicted"/>
<evidence type="ECO:0000313" key="2">
    <source>
        <dbReference type="EMBL" id="OJD22848.1"/>
    </source>
</evidence>
<accession>A0A1J9Q2U8</accession>